<dbReference type="InterPro" id="IPR008514">
    <property type="entry name" value="T6SS_Hcp"/>
</dbReference>
<accession>A0ABU1AW93</accession>
<dbReference type="SUPFAM" id="SSF141452">
    <property type="entry name" value="Hcp1-like"/>
    <property type="match status" value="1"/>
</dbReference>
<evidence type="ECO:0000256" key="1">
    <source>
        <dbReference type="SAM" id="SignalP"/>
    </source>
</evidence>
<reference evidence="2 3" key="1">
    <citation type="submission" date="2023-04" db="EMBL/GenBank/DDBJ databases">
        <title>A novel bacteria isolated from coastal sediment.</title>
        <authorList>
            <person name="Liu X.-J."/>
            <person name="Du Z.-J."/>
        </authorList>
    </citation>
    <scope>NUCLEOTIDE SEQUENCE [LARGE SCALE GENOMIC DNA]</scope>
    <source>
        <strain evidence="2 3">SDUM461003</strain>
    </source>
</reference>
<feature type="signal peptide" evidence="1">
    <location>
        <begin position="1"/>
        <end position="21"/>
    </location>
</feature>
<organism evidence="2 3">
    <name type="scientific">Thalassobacterium maritimum</name>
    <dbReference type="NCBI Taxonomy" id="3041265"/>
    <lineage>
        <taxon>Bacteria</taxon>
        <taxon>Pseudomonadati</taxon>
        <taxon>Verrucomicrobiota</taxon>
        <taxon>Opitutia</taxon>
        <taxon>Puniceicoccales</taxon>
        <taxon>Coraliomargaritaceae</taxon>
        <taxon>Thalassobacterium</taxon>
    </lineage>
</organism>
<sequence length="568" mass="61217">MKSRILASVIALWLSSSYSVAAWDAYMQFEGGAEGFAGESKNTNYQGWNELWTFELGVENTISIGSGGSGSGAGRASFQPFTITKSINTASPKLFERLATGQQISSARLLAVEMTPRGTSASSTPFYDVDLRGLMLQEINWNGAKDQELVEETVILQYGAMRVNYTNTPADSSPSITVYAQWSQVLNEASLDVGDGSGGTSVAPIISGTTLKTVAPGVRSSFTFNISDSDTAISSISSSATSLDTSLIANSSISITGTGDTRTVYFTANNSEGTGAIRISVDDNDGSSTRTHTVTIEITEPNAAPEIISPAEFEVCELSTTYLRGIAISDADALNHSSLTLTVSSGQLELSTSIPNGLSATQITGNGTGQLTLTAPIDRINTTLSAQYGLNFTPISSSPVNLNIVVNDNDATNPLSTTQDLTLLPILTRYEFWEREKFTLSQRMHGESDAIEDMDQDSNANLVEFAFNLDPSKSDIYQLPLSIVSSEQGSDHFQFSLPVRNNAPNLHYQLQRYAPATQEWLAIDNLYQEVGERTPINPEFDQVTLRLLDSVSANDSALVRIFLTYIED</sequence>
<proteinExistence type="predicted"/>
<feature type="chain" id="PRO_5045252435" evidence="1">
    <location>
        <begin position="22"/>
        <end position="568"/>
    </location>
</feature>
<gene>
    <name evidence="2" type="ORF">QEH52_12935</name>
</gene>
<keyword evidence="3" id="KW-1185">Reference proteome</keyword>
<dbReference type="EMBL" id="JARXHW010000030">
    <property type="protein sequence ID" value="MDQ8208421.1"/>
    <property type="molecule type" value="Genomic_DNA"/>
</dbReference>
<evidence type="ECO:0000313" key="2">
    <source>
        <dbReference type="EMBL" id="MDQ8208421.1"/>
    </source>
</evidence>
<dbReference type="InterPro" id="IPR053165">
    <property type="entry name" value="HSI-I_assembly_Hcp1"/>
</dbReference>
<dbReference type="Proteomes" id="UP001225316">
    <property type="component" value="Unassembled WGS sequence"/>
</dbReference>
<comment type="caution">
    <text evidence="2">The sequence shown here is derived from an EMBL/GenBank/DDBJ whole genome shotgun (WGS) entry which is preliminary data.</text>
</comment>
<keyword evidence="1" id="KW-0732">Signal</keyword>
<dbReference type="Gene3D" id="2.30.110.20">
    <property type="entry name" value="Hcp1-like"/>
    <property type="match status" value="1"/>
</dbReference>
<protein>
    <submittedName>
        <fullName evidence="2">Type VI secretion system tube protein Hcp</fullName>
    </submittedName>
</protein>
<dbReference type="PANTHER" id="PTHR36152">
    <property type="entry name" value="CYTOPLASMIC PROTEIN-RELATED"/>
    <property type="match status" value="1"/>
</dbReference>
<name>A0ABU1AW93_9BACT</name>
<dbReference type="RefSeq" id="WP_308951001.1">
    <property type="nucleotide sequence ID" value="NZ_JARXHW010000030.1"/>
</dbReference>
<dbReference type="Pfam" id="PF05638">
    <property type="entry name" value="T6SS_HCP"/>
    <property type="match status" value="1"/>
</dbReference>
<dbReference type="PANTHER" id="PTHR36152:SF1">
    <property type="entry name" value="UBIQUITIN-LIKE DOMAIN-CONTAINING PROTEIN"/>
    <property type="match status" value="1"/>
</dbReference>
<evidence type="ECO:0000313" key="3">
    <source>
        <dbReference type="Proteomes" id="UP001225316"/>
    </source>
</evidence>
<dbReference type="InterPro" id="IPR036624">
    <property type="entry name" value="Hcp1-lik_sf"/>
</dbReference>